<dbReference type="AlphaFoldDB" id="A0A4V2SD43"/>
<dbReference type="PANTHER" id="PTHR35983:SF1">
    <property type="entry name" value="UPF0166 PROTEIN TM_0021"/>
    <property type="match status" value="1"/>
</dbReference>
<accession>A0A4V2SD43</accession>
<evidence type="ECO:0000313" key="3">
    <source>
        <dbReference type="Proteomes" id="UP000295765"/>
    </source>
</evidence>
<reference evidence="2 3" key="1">
    <citation type="submission" date="2019-03" db="EMBL/GenBank/DDBJ databases">
        <title>Genomic Encyclopedia of Type Strains, Phase IV (KMG-IV): sequencing the most valuable type-strain genomes for metagenomic binning, comparative biology and taxonomic classification.</title>
        <authorList>
            <person name="Goeker M."/>
        </authorList>
    </citation>
    <scope>NUCLEOTIDE SEQUENCE [LARGE SCALE GENOMIC DNA]</scope>
    <source>
        <strain evidence="2 3">DSM 25287</strain>
    </source>
</reference>
<evidence type="ECO:0000256" key="1">
    <source>
        <dbReference type="ARBA" id="ARBA00010554"/>
    </source>
</evidence>
<dbReference type="Gene3D" id="3.30.70.120">
    <property type="match status" value="1"/>
</dbReference>
<dbReference type="InterPro" id="IPR015867">
    <property type="entry name" value="N-reg_PII/ATP_PRibTrfase_C"/>
</dbReference>
<name>A0A4V2SD43_9GAMM</name>
<gene>
    <name evidence="2" type="ORF">EV699_107142</name>
</gene>
<sequence length="120" mass="13559">MSDRRLSGTRLTFYVPESRRLHGVLAYEWLLERALKLGLHGGSAFRATAGFGRRHHLHEASFFELAGDLPMAIAFVVDAEEEARLWAMLQHERVSLFYTREPVEYGVLNGDGDFASGPRP</sequence>
<dbReference type="EMBL" id="SLWY01000007">
    <property type="protein sequence ID" value="TCO81749.1"/>
    <property type="molecule type" value="Genomic_DNA"/>
</dbReference>
<dbReference type="SUPFAM" id="SSF54913">
    <property type="entry name" value="GlnB-like"/>
    <property type="match status" value="1"/>
</dbReference>
<protein>
    <submittedName>
        <fullName evidence="2">PII-like signaling protein</fullName>
    </submittedName>
</protein>
<dbReference type="Pfam" id="PF02641">
    <property type="entry name" value="DUF190"/>
    <property type="match status" value="1"/>
</dbReference>
<comment type="similarity">
    <text evidence="1">Belongs to the UPF0166 family.</text>
</comment>
<dbReference type="PANTHER" id="PTHR35983">
    <property type="entry name" value="UPF0166 PROTEIN TM_0021"/>
    <property type="match status" value="1"/>
</dbReference>
<dbReference type="Proteomes" id="UP000295765">
    <property type="component" value="Unassembled WGS sequence"/>
</dbReference>
<dbReference type="RefSeq" id="WP_243662591.1">
    <property type="nucleotide sequence ID" value="NZ_SLWY01000007.1"/>
</dbReference>
<evidence type="ECO:0000313" key="2">
    <source>
        <dbReference type="EMBL" id="TCO81749.1"/>
    </source>
</evidence>
<proteinExistence type="inferred from homology"/>
<dbReference type="InterPro" id="IPR003793">
    <property type="entry name" value="UPF0166"/>
</dbReference>
<comment type="caution">
    <text evidence="2">The sequence shown here is derived from an EMBL/GenBank/DDBJ whole genome shotgun (WGS) entry which is preliminary data.</text>
</comment>
<organism evidence="2 3">
    <name type="scientific">Plasticicumulans lactativorans</name>
    <dbReference type="NCBI Taxonomy" id="1133106"/>
    <lineage>
        <taxon>Bacteria</taxon>
        <taxon>Pseudomonadati</taxon>
        <taxon>Pseudomonadota</taxon>
        <taxon>Gammaproteobacteria</taxon>
        <taxon>Candidatus Competibacteraceae</taxon>
        <taxon>Plasticicumulans</taxon>
    </lineage>
</organism>
<keyword evidence="3" id="KW-1185">Reference proteome</keyword>
<dbReference type="InterPro" id="IPR011322">
    <property type="entry name" value="N-reg_PII-like_a/b"/>
</dbReference>